<dbReference type="OrthoDB" id="18915at2759"/>
<dbReference type="RefSeq" id="XP_002783423.1">
    <property type="nucleotide sequence ID" value="XM_002783377.1"/>
</dbReference>
<name>C5KJW1_PERM5</name>
<protein>
    <submittedName>
        <fullName evidence="2">Uncharacterized protein</fullName>
    </submittedName>
</protein>
<organism evidence="3">
    <name type="scientific">Perkinsus marinus (strain ATCC 50983 / TXsc)</name>
    <dbReference type="NCBI Taxonomy" id="423536"/>
    <lineage>
        <taxon>Eukaryota</taxon>
        <taxon>Sar</taxon>
        <taxon>Alveolata</taxon>
        <taxon>Perkinsozoa</taxon>
        <taxon>Perkinsea</taxon>
        <taxon>Perkinsida</taxon>
        <taxon>Perkinsidae</taxon>
        <taxon>Perkinsus</taxon>
    </lineage>
</organism>
<dbReference type="InterPro" id="IPR042468">
    <property type="entry name" value="Peptidase_C65_otubain_sub1"/>
</dbReference>
<feature type="region of interest" description="Disordered" evidence="1">
    <location>
        <begin position="581"/>
        <end position="606"/>
    </location>
</feature>
<keyword evidence="3" id="KW-1185">Reference proteome</keyword>
<dbReference type="InterPro" id="IPR038765">
    <property type="entry name" value="Papain-like_cys_pep_sf"/>
</dbReference>
<feature type="region of interest" description="Disordered" evidence="1">
    <location>
        <begin position="281"/>
        <end position="308"/>
    </location>
</feature>
<accession>C5KJW1</accession>
<dbReference type="Gene3D" id="3.30.200.60">
    <property type="entry name" value="Peptidase C65 Otubain, subdomain 1"/>
    <property type="match status" value="1"/>
</dbReference>
<proteinExistence type="predicted"/>
<dbReference type="EMBL" id="GG673648">
    <property type="protein sequence ID" value="EER15219.1"/>
    <property type="molecule type" value="Genomic_DNA"/>
</dbReference>
<feature type="compositionally biased region" description="Basic and acidic residues" evidence="1">
    <location>
        <begin position="590"/>
        <end position="606"/>
    </location>
</feature>
<dbReference type="Proteomes" id="UP000007800">
    <property type="component" value="Unassembled WGS sequence"/>
</dbReference>
<sequence>MTDKGRNHPMFAGSYRVLAVLLPSWRVRLETAAGNTAEEKSIFTEIHRALNTPAIDQAFVAAIRLLVADYLSRHKSDPCTAGADADCSFTWDQWANGLMDAGIDGPGGFIESAVLVMEEDASDLVQAAAPRALDCCVRIIMVHRDRTALHNIDYSGSTSEPQVHLLFQPGHYELLIPIQPERYSILPIIDDATLVPAGVPVQGPPQPSASNEFEGFMQQVLSKYHALWGQSRYLSSVVDQLLPRLDARARPSPYANPADARCELTEMRNVLKNLGEAQRQLSAMPEDPMDDEKPVPPLSVREESDADTQMPKYLSALRKAYESSTPPKGEGVNLKVEDGTEEALMDWPELQNSITPATASAGVFVCGLCDKDGQIVGDEGDGVRTPCGDKVHKECLRQFVEKTIEKNNTPLGQVFLQTNMRVQEVSDDAEMNSEAATADEPEGEEPAEGCVICKKTGKLELTLPCGCHAHKKCLESSVEAFIRGGQAPAEIECPQHTGRRLGVSFLESTVPAALEPVRSVWSGFSARVAAAAAASGSTRQDNGGGSLKCPVCGDSIAVEANDALLKKCLDPGAYYKLHSARASQNNVPKPLREPDTSRPSSDERLTLKQKFERGWRPCPKGCPYLGNYPSSKAVV</sequence>
<evidence type="ECO:0000313" key="2">
    <source>
        <dbReference type="EMBL" id="EER15219.1"/>
    </source>
</evidence>
<dbReference type="GeneID" id="9062122"/>
<dbReference type="AlphaFoldDB" id="C5KJW1"/>
<evidence type="ECO:0000256" key="1">
    <source>
        <dbReference type="SAM" id="MobiDB-lite"/>
    </source>
</evidence>
<dbReference type="InParanoid" id="C5KJW1"/>
<dbReference type="SUPFAM" id="SSF54001">
    <property type="entry name" value="Cysteine proteinases"/>
    <property type="match status" value="1"/>
</dbReference>
<reference evidence="2 3" key="1">
    <citation type="submission" date="2008-07" db="EMBL/GenBank/DDBJ databases">
        <authorList>
            <person name="El-Sayed N."/>
            <person name="Caler E."/>
            <person name="Inman J."/>
            <person name="Amedeo P."/>
            <person name="Hass B."/>
            <person name="Wortman J."/>
        </authorList>
    </citation>
    <scope>NUCLEOTIDE SEQUENCE [LARGE SCALE GENOMIC DNA]</scope>
    <source>
        <strain evidence="3">ATCC 50983 / TXsc</strain>
    </source>
</reference>
<evidence type="ECO:0000313" key="3">
    <source>
        <dbReference type="Proteomes" id="UP000007800"/>
    </source>
</evidence>
<gene>
    <name evidence="2" type="ORF">Pmar_PMAR006951</name>
</gene>